<gene>
    <name evidence="4" type="ORF">PAC_20072</name>
</gene>
<keyword evidence="2" id="KW-0472">Membrane</keyword>
<dbReference type="Proteomes" id="UP000184330">
    <property type="component" value="Unassembled WGS sequence"/>
</dbReference>
<evidence type="ECO:0000313" key="5">
    <source>
        <dbReference type="Proteomes" id="UP000184330"/>
    </source>
</evidence>
<reference evidence="4 5" key="1">
    <citation type="submission" date="2016-03" db="EMBL/GenBank/DDBJ databases">
        <authorList>
            <person name="Ploux O."/>
        </authorList>
    </citation>
    <scope>NUCLEOTIDE SEQUENCE [LARGE SCALE GENOMIC DNA]</scope>
    <source>
        <strain evidence="4 5">UAMH 11012</strain>
    </source>
</reference>
<proteinExistence type="predicted"/>
<evidence type="ECO:0000256" key="1">
    <source>
        <dbReference type="SAM" id="MobiDB-lite"/>
    </source>
</evidence>
<dbReference type="Pfam" id="PF20237">
    <property type="entry name" value="DUF6594"/>
    <property type="match status" value="2"/>
</dbReference>
<dbReference type="AlphaFoldDB" id="A0A1L7XYM6"/>
<feature type="domain" description="DUF6594" evidence="3">
    <location>
        <begin position="202"/>
        <end position="293"/>
    </location>
</feature>
<accession>A0A1L7XYM6</accession>
<feature type="domain" description="DUF6594" evidence="3">
    <location>
        <begin position="88"/>
        <end position="180"/>
    </location>
</feature>
<feature type="region of interest" description="Disordered" evidence="1">
    <location>
        <begin position="27"/>
        <end position="47"/>
    </location>
</feature>
<feature type="transmembrane region" description="Helical" evidence="2">
    <location>
        <begin position="281"/>
        <end position="299"/>
    </location>
</feature>
<dbReference type="PANTHER" id="PTHR34502">
    <property type="entry name" value="DUF6594 DOMAIN-CONTAINING PROTEIN-RELATED"/>
    <property type="match status" value="1"/>
</dbReference>
<keyword evidence="2" id="KW-0812">Transmembrane</keyword>
<name>A0A1L7XYM6_9HELO</name>
<feature type="transmembrane region" description="Helical" evidence="2">
    <location>
        <begin position="252"/>
        <end position="274"/>
    </location>
</feature>
<sequence>MSALFSREDLMERGMADGGQAETTQAVTYASEHASPTTTSSPMQVQKPTRSFFGMQNCWSKKQRVETHPAKERMVIVIRSLHACPRGYPRLAAFLDSDRNFELFRRFGFLQKRLLLYKQDELRMLEQDLDRLDRQHVCDDPTLLSSRMRDDVISGKRKELVAQIGVKYQEYGQHYRQYRRKYYASLKLTNYFFGLRAALHLKSDPGNRILYSHRRIDVMVTVVVLMIMSLLLVVPVYVLWHLSQGTATNSSTSVTIIVLLIFTLVFSTILLKFTKAQRHEILAAAAAYCAVLVVFIGNVKQIST</sequence>
<dbReference type="InterPro" id="IPR046529">
    <property type="entry name" value="DUF6594"/>
</dbReference>
<dbReference type="PANTHER" id="PTHR34502:SF3">
    <property type="entry name" value="DUF6594 DOMAIN-CONTAINING PROTEIN"/>
    <property type="match status" value="1"/>
</dbReference>
<keyword evidence="5" id="KW-1185">Reference proteome</keyword>
<protein>
    <recommendedName>
        <fullName evidence="3">DUF6594 domain-containing protein</fullName>
    </recommendedName>
</protein>
<evidence type="ECO:0000256" key="2">
    <source>
        <dbReference type="SAM" id="Phobius"/>
    </source>
</evidence>
<evidence type="ECO:0000313" key="4">
    <source>
        <dbReference type="EMBL" id="CZR70171.1"/>
    </source>
</evidence>
<feature type="transmembrane region" description="Helical" evidence="2">
    <location>
        <begin position="218"/>
        <end position="240"/>
    </location>
</feature>
<dbReference type="OrthoDB" id="3533814at2759"/>
<evidence type="ECO:0000259" key="3">
    <source>
        <dbReference type="Pfam" id="PF20237"/>
    </source>
</evidence>
<keyword evidence="2" id="KW-1133">Transmembrane helix</keyword>
<organism evidence="4 5">
    <name type="scientific">Phialocephala subalpina</name>
    <dbReference type="NCBI Taxonomy" id="576137"/>
    <lineage>
        <taxon>Eukaryota</taxon>
        <taxon>Fungi</taxon>
        <taxon>Dikarya</taxon>
        <taxon>Ascomycota</taxon>
        <taxon>Pezizomycotina</taxon>
        <taxon>Leotiomycetes</taxon>
        <taxon>Helotiales</taxon>
        <taxon>Mollisiaceae</taxon>
        <taxon>Phialocephala</taxon>
        <taxon>Phialocephala fortinii species complex</taxon>
    </lineage>
</organism>
<dbReference type="EMBL" id="FJOG01000102">
    <property type="protein sequence ID" value="CZR70171.1"/>
    <property type="molecule type" value="Genomic_DNA"/>
</dbReference>